<dbReference type="InterPro" id="IPR050488">
    <property type="entry name" value="Ig_Fc_receptor"/>
</dbReference>
<dbReference type="EMBL" id="JAAGNN010000005">
    <property type="protein sequence ID" value="KAF4088911.1"/>
    <property type="molecule type" value="Genomic_DNA"/>
</dbReference>
<dbReference type="InterPro" id="IPR003598">
    <property type="entry name" value="Ig_sub2"/>
</dbReference>
<dbReference type="Pfam" id="PF13895">
    <property type="entry name" value="Ig_2"/>
    <property type="match status" value="2"/>
</dbReference>
<keyword evidence="6" id="KW-1185">Reference proteome</keyword>
<dbReference type="SMART" id="SM00409">
    <property type="entry name" value="IG"/>
    <property type="match status" value="2"/>
</dbReference>
<feature type="region of interest" description="Disordered" evidence="3">
    <location>
        <begin position="190"/>
        <end position="226"/>
    </location>
</feature>
<dbReference type="GO" id="GO:0004888">
    <property type="term" value="F:transmembrane signaling receptor activity"/>
    <property type="evidence" value="ECO:0007669"/>
    <property type="project" value="TreeGrafter"/>
</dbReference>
<sequence>MCRGFNTDTSHSVSHQCVRMELRPLCVFLLLIGFIHSTQTGVLKATLRVQSGGTQVFRGETVTLKCDIEGGEDKWTYSWYKNGAENPTIKQSENTFEVRDEATFTCMGNRIGGDPQSTEMSDPVTLSVSARPKPVVKVQPAERVFIGETVTLTCEIQTGESWRYLWYRNNEELSDAAGKKTHTITDIKESDKGDYTCKGTQSSDPKYTQTSDGVTLTVSENPKPEL</sequence>
<dbReference type="GO" id="GO:0006955">
    <property type="term" value="P:immune response"/>
    <property type="evidence" value="ECO:0007669"/>
    <property type="project" value="TreeGrafter"/>
</dbReference>
<accession>A0A7J6B4A7</accession>
<dbReference type="InterPro" id="IPR003599">
    <property type="entry name" value="Ig_sub"/>
</dbReference>
<feature type="non-terminal residue" evidence="5">
    <location>
        <position position="1"/>
    </location>
</feature>
<dbReference type="InterPro" id="IPR007110">
    <property type="entry name" value="Ig-like_dom"/>
</dbReference>
<evidence type="ECO:0000256" key="3">
    <source>
        <dbReference type="SAM" id="MobiDB-lite"/>
    </source>
</evidence>
<dbReference type="SMART" id="SM00408">
    <property type="entry name" value="IGc2"/>
    <property type="match status" value="2"/>
</dbReference>
<dbReference type="PROSITE" id="PS50835">
    <property type="entry name" value="IG_LIKE"/>
    <property type="match status" value="2"/>
</dbReference>
<gene>
    <name evidence="5" type="ORF">AMELA_G00060150</name>
</gene>
<dbReference type="Gene3D" id="2.60.40.10">
    <property type="entry name" value="Immunoglobulins"/>
    <property type="match status" value="2"/>
</dbReference>
<evidence type="ECO:0000256" key="1">
    <source>
        <dbReference type="ARBA" id="ARBA00022729"/>
    </source>
</evidence>
<dbReference type="PANTHER" id="PTHR11481">
    <property type="entry name" value="IMMUNOGLOBULIN FC RECEPTOR"/>
    <property type="match status" value="1"/>
</dbReference>
<evidence type="ECO:0000313" key="6">
    <source>
        <dbReference type="Proteomes" id="UP000593565"/>
    </source>
</evidence>
<dbReference type="GO" id="GO:0007166">
    <property type="term" value="P:cell surface receptor signaling pathway"/>
    <property type="evidence" value="ECO:0007669"/>
    <property type="project" value="TreeGrafter"/>
</dbReference>
<dbReference type="GO" id="GO:0009897">
    <property type="term" value="C:external side of plasma membrane"/>
    <property type="evidence" value="ECO:0007669"/>
    <property type="project" value="TreeGrafter"/>
</dbReference>
<reference evidence="5 6" key="1">
    <citation type="submission" date="2020-02" db="EMBL/GenBank/DDBJ databases">
        <title>A chromosome-scale genome assembly of the black bullhead catfish (Ameiurus melas).</title>
        <authorList>
            <person name="Wen M."/>
            <person name="Zham M."/>
            <person name="Cabau C."/>
            <person name="Klopp C."/>
            <person name="Donnadieu C."/>
            <person name="Roques C."/>
            <person name="Bouchez O."/>
            <person name="Lampietro C."/>
            <person name="Jouanno E."/>
            <person name="Herpin A."/>
            <person name="Louis A."/>
            <person name="Berthelot C."/>
            <person name="Parey E."/>
            <person name="Roest-Crollius H."/>
            <person name="Braasch I."/>
            <person name="Postlethwait J."/>
            <person name="Robinson-Rechavi M."/>
            <person name="Echchiki A."/>
            <person name="Begum T."/>
            <person name="Montfort J."/>
            <person name="Schartl M."/>
            <person name="Bobe J."/>
            <person name="Guiguen Y."/>
        </authorList>
    </citation>
    <scope>NUCLEOTIDE SEQUENCE [LARGE SCALE GENOMIC DNA]</scope>
    <source>
        <strain evidence="5">M_S1</strain>
        <tissue evidence="5">Blood</tissue>
    </source>
</reference>
<dbReference type="SUPFAM" id="SSF48726">
    <property type="entry name" value="Immunoglobulin"/>
    <property type="match status" value="2"/>
</dbReference>
<dbReference type="InterPro" id="IPR013783">
    <property type="entry name" value="Ig-like_fold"/>
</dbReference>
<keyword evidence="1" id="KW-0732">Signal</keyword>
<dbReference type="FunFam" id="2.60.40.10:FF:001607">
    <property type="entry name" value="Leukocyte immune-type receptor TS32.15 L2.5a"/>
    <property type="match status" value="1"/>
</dbReference>
<protein>
    <recommendedName>
        <fullName evidence="4">Ig-like domain-containing protein</fullName>
    </recommendedName>
</protein>
<keyword evidence="2" id="KW-1015">Disulfide bond</keyword>
<dbReference type="Proteomes" id="UP000593565">
    <property type="component" value="Unassembled WGS sequence"/>
</dbReference>
<evidence type="ECO:0000256" key="2">
    <source>
        <dbReference type="ARBA" id="ARBA00023157"/>
    </source>
</evidence>
<comment type="caution">
    <text evidence="5">The sequence shown here is derived from an EMBL/GenBank/DDBJ whole genome shotgun (WGS) entry which is preliminary data.</text>
</comment>
<evidence type="ECO:0000259" key="4">
    <source>
        <dbReference type="PROSITE" id="PS50835"/>
    </source>
</evidence>
<feature type="domain" description="Ig-like" evidence="4">
    <location>
        <begin position="45"/>
        <end position="127"/>
    </location>
</feature>
<name>A0A7J6B4A7_AMEME</name>
<dbReference type="PANTHER" id="PTHR11481:SF112">
    <property type="entry name" value="FC RECEPTOR-LIKE PROTEIN 4-RELATED"/>
    <property type="match status" value="1"/>
</dbReference>
<organism evidence="5 6">
    <name type="scientific">Ameiurus melas</name>
    <name type="common">Black bullhead</name>
    <name type="synonym">Silurus melas</name>
    <dbReference type="NCBI Taxonomy" id="219545"/>
    <lineage>
        <taxon>Eukaryota</taxon>
        <taxon>Metazoa</taxon>
        <taxon>Chordata</taxon>
        <taxon>Craniata</taxon>
        <taxon>Vertebrata</taxon>
        <taxon>Euteleostomi</taxon>
        <taxon>Actinopterygii</taxon>
        <taxon>Neopterygii</taxon>
        <taxon>Teleostei</taxon>
        <taxon>Ostariophysi</taxon>
        <taxon>Siluriformes</taxon>
        <taxon>Ictaluridae</taxon>
        <taxon>Ameiurus</taxon>
    </lineage>
</organism>
<dbReference type="InterPro" id="IPR036179">
    <property type="entry name" value="Ig-like_dom_sf"/>
</dbReference>
<feature type="domain" description="Ig-like" evidence="4">
    <location>
        <begin position="132"/>
        <end position="217"/>
    </location>
</feature>
<feature type="compositionally biased region" description="Polar residues" evidence="3">
    <location>
        <begin position="198"/>
        <end position="220"/>
    </location>
</feature>
<dbReference type="AlphaFoldDB" id="A0A7J6B4A7"/>
<evidence type="ECO:0000313" key="5">
    <source>
        <dbReference type="EMBL" id="KAF4088911.1"/>
    </source>
</evidence>
<proteinExistence type="predicted"/>